<dbReference type="EMBL" id="JH992979">
    <property type="protein sequence ID" value="EKX50242.1"/>
    <property type="molecule type" value="Genomic_DNA"/>
</dbReference>
<evidence type="ECO:0000313" key="5">
    <source>
        <dbReference type="Proteomes" id="UP000011087"/>
    </source>
</evidence>
<evidence type="ECO:0000313" key="3">
    <source>
        <dbReference type="EMBL" id="EKX50242.1"/>
    </source>
</evidence>
<dbReference type="HOGENOM" id="CLU_488744_0_0_1"/>
<feature type="coiled-coil region" evidence="1">
    <location>
        <begin position="183"/>
        <end position="265"/>
    </location>
</feature>
<evidence type="ECO:0000256" key="2">
    <source>
        <dbReference type="SAM" id="MobiDB-lite"/>
    </source>
</evidence>
<dbReference type="GeneID" id="17306857"/>
<feature type="region of interest" description="Disordered" evidence="2">
    <location>
        <begin position="457"/>
        <end position="478"/>
    </location>
</feature>
<dbReference type="KEGG" id="gtt:GUITHDRAFT_135406"/>
<sequence length="558" mass="63556">MAGVKENSPAKSKKKTRFLPQHLSHYKSLIHDNERRAFRRMYSQFYMYSPLKQWSMFDVFSFLADFLNLQDVHYKGKHEFSARSIYGGVDTFEDVQVLRRVIVNSIDGSRLMSIVGNNNLARMLGISSRLSQQVVKGLQQYWEMGTDVSVKVTDDVTVSTSEVEELDRCLRSRVRLLKDELRLKDARRRIQPLQAELLKTRAEEREMKHHAQVSGTSQGLKQLRTTTTDRLRDLQARLQHLNQLAKELEESVSRDKEAHEALSQRVCDSYASRQSELAATVEQQQKAQRDLAMQREDVEFEVSMMTNELKHQLASCYAPVHNQKQRVDRKVKLDGIMQLILFAESMSNKVNVNPNISSKVTSLKHSCSLLLDMCPADKYLDIVESQLGLSRACQDEQEDAEETLTSQRDECKRAMELATDLYKRTGAMEIMSPSLSILDEQIAALDDRLARVLRRKRNLHSQLQPPSEPPASDDSEDKPYVNETVFKRIMLQVVEQEKEQALKAPPPSLYSLQLWFATASDPQQLSAETAHAGEEDKDAPAAADSSAAWASNLKLPAV</sequence>
<dbReference type="PaxDb" id="55529-EKX50242"/>
<dbReference type="AlphaFoldDB" id="L1JP59"/>
<accession>L1JP59</accession>
<evidence type="ECO:0000256" key="1">
    <source>
        <dbReference type="SAM" id="Coils"/>
    </source>
</evidence>
<name>L1JP59_GUITC</name>
<keyword evidence="1" id="KW-0175">Coiled coil</keyword>
<reference evidence="4" key="3">
    <citation type="submission" date="2015-06" db="UniProtKB">
        <authorList>
            <consortium name="EnsemblProtists"/>
        </authorList>
    </citation>
    <scope>IDENTIFICATION</scope>
</reference>
<organism evidence="3">
    <name type="scientific">Guillardia theta (strain CCMP2712)</name>
    <name type="common">Cryptophyte</name>
    <dbReference type="NCBI Taxonomy" id="905079"/>
    <lineage>
        <taxon>Eukaryota</taxon>
        <taxon>Cryptophyceae</taxon>
        <taxon>Pyrenomonadales</taxon>
        <taxon>Geminigeraceae</taxon>
        <taxon>Guillardia</taxon>
    </lineage>
</organism>
<reference evidence="5" key="2">
    <citation type="submission" date="2012-11" db="EMBL/GenBank/DDBJ databases">
        <authorList>
            <person name="Kuo A."/>
            <person name="Curtis B.A."/>
            <person name="Tanifuji G."/>
            <person name="Burki F."/>
            <person name="Gruber A."/>
            <person name="Irimia M."/>
            <person name="Maruyama S."/>
            <person name="Arias M.C."/>
            <person name="Ball S.G."/>
            <person name="Gile G.H."/>
            <person name="Hirakawa Y."/>
            <person name="Hopkins J.F."/>
            <person name="Rensing S.A."/>
            <person name="Schmutz J."/>
            <person name="Symeonidi A."/>
            <person name="Elias M."/>
            <person name="Eveleigh R.J."/>
            <person name="Herman E.K."/>
            <person name="Klute M.J."/>
            <person name="Nakayama T."/>
            <person name="Obornik M."/>
            <person name="Reyes-Prieto A."/>
            <person name="Armbrust E.V."/>
            <person name="Aves S.J."/>
            <person name="Beiko R.G."/>
            <person name="Coutinho P."/>
            <person name="Dacks J.B."/>
            <person name="Durnford D.G."/>
            <person name="Fast N.M."/>
            <person name="Green B.R."/>
            <person name="Grisdale C."/>
            <person name="Hempe F."/>
            <person name="Henrissat B."/>
            <person name="Hoppner M.P."/>
            <person name="Ishida K.-I."/>
            <person name="Kim E."/>
            <person name="Koreny L."/>
            <person name="Kroth P.G."/>
            <person name="Liu Y."/>
            <person name="Malik S.-B."/>
            <person name="Maier U.G."/>
            <person name="McRose D."/>
            <person name="Mock T."/>
            <person name="Neilson J.A."/>
            <person name="Onodera N.T."/>
            <person name="Poole A.M."/>
            <person name="Pritham E.J."/>
            <person name="Richards T.A."/>
            <person name="Rocap G."/>
            <person name="Roy S.W."/>
            <person name="Sarai C."/>
            <person name="Schaack S."/>
            <person name="Shirato S."/>
            <person name="Slamovits C.H."/>
            <person name="Spencer D.F."/>
            <person name="Suzuki S."/>
            <person name="Worden A.Z."/>
            <person name="Zauner S."/>
            <person name="Barry K."/>
            <person name="Bell C."/>
            <person name="Bharti A.K."/>
            <person name="Crow J.A."/>
            <person name="Grimwood J."/>
            <person name="Kramer R."/>
            <person name="Lindquist E."/>
            <person name="Lucas S."/>
            <person name="Salamov A."/>
            <person name="McFadden G.I."/>
            <person name="Lane C.E."/>
            <person name="Keeling P.J."/>
            <person name="Gray M.W."/>
            <person name="Grigoriev I.V."/>
            <person name="Archibald J.M."/>
        </authorList>
    </citation>
    <scope>NUCLEOTIDE SEQUENCE</scope>
    <source>
        <strain evidence="5">CCMP2712</strain>
    </source>
</reference>
<dbReference type="Proteomes" id="UP000011087">
    <property type="component" value="Unassembled WGS sequence"/>
</dbReference>
<protein>
    <submittedName>
        <fullName evidence="3 4">Uncharacterized protein</fullName>
    </submittedName>
</protein>
<dbReference type="RefSeq" id="XP_005837222.1">
    <property type="nucleotide sequence ID" value="XM_005837165.1"/>
</dbReference>
<reference evidence="3 5" key="1">
    <citation type="journal article" date="2012" name="Nature">
        <title>Algal genomes reveal evolutionary mosaicism and the fate of nucleomorphs.</title>
        <authorList>
            <consortium name="DOE Joint Genome Institute"/>
            <person name="Curtis B.A."/>
            <person name="Tanifuji G."/>
            <person name="Burki F."/>
            <person name="Gruber A."/>
            <person name="Irimia M."/>
            <person name="Maruyama S."/>
            <person name="Arias M.C."/>
            <person name="Ball S.G."/>
            <person name="Gile G.H."/>
            <person name="Hirakawa Y."/>
            <person name="Hopkins J.F."/>
            <person name="Kuo A."/>
            <person name="Rensing S.A."/>
            <person name="Schmutz J."/>
            <person name="Symeonidi A."/>
            <person name="Elias M."/>
            <person name="Eveleigh R.J."/>
            <person name="Herman E.K."/>
            <person name="Klute M.J."/>
            <person name="Nakayama T."/>
            <person name="Obornik M."/>
            <person name="Reyes-Prieto A."/>
            <person name="Armbrust E.V."/>
            <person name="Aves S.J."/>
            <person name="Beiko R.G."/>
            <person name="Coutinho P."/>
            <person name="Dacks J.B."/>
            <person name="Durnford D.G."/>
            <person name="Fast N.M."/>
            <person name="Green B.R."/>
            <person name="Grisdale C.J."/>
            <person name="Hempel F."/>
            <person name="Henrissat B."/>
            <person name="Hoppner M.P."/>
            <person name="Ishida K."/>
            <person name="Kim E."/>
            <person name="Koreny L."/>
            <person name="Kroth P.G."/>
            <person name="Liu Y."/>
            <person name="Malik S.B."/>
            <person name="Maier U.G."/>
            <person name="McRose D."/>
            <person name="Mock T."/>
            <person name="Neilson J.A."/>
            <person name="Onodera N.T."/>
            <person name="Poole A.M."/>
            <person name="Pritham E.J."/>
            <person name="Richards T.A."/>
            <person name="Rocap G."/>
            <person name="Roy S.W."/>
            <person name="Sarai C."/>
            <person name="Schaack S."/>
            <person name="Shirato S."/>
            <person name="Slamovits C.H."/>
            <person name="Spencer D.F."/>
            <person name="Suzuki S."/>
            <person name="Worden A.Z."/>
            <person name="Zauner S."/>
            <person name="Barry K."/>
            <person name="Bell C."/>
            <person name="Bharti A.K."/>
            <person name="Crow J.A."/>
            <person name="Grimwood J."/>
            <person name="Kramer R."/>
            <person name="Lindquist E."/>
            <person name="Lucas S."/>
            <person name="Salamov A."/>
            <person name="McFadden G.I."/>
            <person name="Lane C.E."/>
            <person name="Keeling P.J."/>
            <person name="Gray M.W."/>
            <person name="Grigoriev I.V."/>
            <person name="Archibald J.M."/>
        </authorList>
    </citation>
    <scope>NUCLEOTIDE SEQUENCE</scope>
    <source>
        <strain evidence="3 5">CCMP2712</strain>
    </source>
</reference>
<feature type="region of interest" description="Disordered" evidence="2">
    <location>
        <begin position="523"/>
        <end position="547"/>
    </location>
</feature>
<keyword evidence="5" id="KW-1185">Reference proteome</keyword>
<proteinExistence type="predicted"/>
<evidence type="ECO:0000313" key="4">
    <source>
        <dbReference type="EnsemblProtists" id="EKX50242"/>
    </source>
</evidence>
<gene>
    <name evidence="3" type="ORF">GUITHDRAFT_135406</name>
</gene>
<dbReference type="EnsemblProtists" id="EKX50242">
    <property type="protein sequence ID" value="EKX50242"/>
    <property type="gene ID" value="GUITHDRAFT_135406"/>
</dbReference>